<keyword evidence="1" id="KW-0210">Decarboxylase</keyword>
<keyword evidence="3" id="KW-0456">Lyase</keyword>
<keyword evidence="7" id="KW-1185">Reference proteome</keyword>
<keyword evidence="4" id="KW-0670">Pyruvate</keyword>
<name>A0ABX8QYK1_9ACTN</name>
<feature type="compositionally biased region" description="Polar residues" evidence="5">
    <location>
        <begin position="66"/>
        <end position="80"/>
    </location>
</feature>
<evidence type="ECO:0000256" key="2">
    <source>
        <dbReference type="ARBA" id="ARBA00023145"/>
    </source>
</evidence>
<evidence type="ECO:0000256" key="1">
    <source>
        <dbReference type="ARBA" id="ARBA00022793"/>
    </source>
</evidence>
<evidence type="ECO:0000313" key="7">
    <source>
        <dbReference type="Proteomes" id="UP001049518"/>
    </source>
</evidence>
<evidence type="ECO:0000313" key="6">
    <source>
        <dbReference type="EMBL" id="QXJ23916.1"/>
    </source>
</evidence>
<sequence>MGEIWAGRVLGPRGRGDGPPSDRRGAGSSGQRWSFPCQARTGERKVTLVEERQTKSTGRAKPARQSKGTRQAKATRQARGSGQAGTAKRAQADKGLPDVEYSKTIDEFIKKIQTWYKDDHEGFRTLFDAAIKHVVPPPKGTPANVYYNWENRKIKDLCDFFKAWYKWQPDVNSGLDYIEKFSWINYENDYGMVFVTCGPGLKMTADFTNLQGLQMDAPDSKKLVEKWVKQLGPKRMSDYERPAGGWKNFNHFFIKELKPGKRPIDAKDDDSVVVAPTDCVINMIVDDLTETTPIPVKTVTMNVKQLLDGSRHHKRFVGGTAVSCILMPDTYHWYHAPVGGEVVEARDDIGGVYYGMRNFPELLNKGNVGYGYDYQMFGNFRRGYVIIKTKYLDRNGKPTEDGYVGLVPVGLNSIASVTFLPKFKMLTPSVPIEKGEKIGNIQYGGSLNILLFEKDRFPALQLLQGQRIGILEQPARTAGLFTGPYHTSSQHLRPVAP</sequence>
<evidence type="ECO:0000256" key="5">
    <source>
        <dbReference type="SAM" id="MobiDB-lite"/>
    </source>
</evidence>
<keyword evidence="2" id="KW-0865">Zymogen</keyword>
<feature type="region of interest" description="Disordered" evidence="5">
    <location>
        <begin position="1"/>
        <end position="95"/>
    </location>
</feature>
<feature type="compositionally biased region" description="Basic and acidic residues" evidence="5">
    <location>
        <begin position="41"/>
        <end position="54"/>
    </location>
</feature>
<dbReference type="Proteomes" id="UP001049518">
    <property type="component" value="Chromosome"/>
</dbReference>
<dbReference type="InterPro" id="IPR003817">
    <property type="entry name" value="PS_Dcarbxylase"/>
</dbReference>
<gene>
    <name evidence="6" type="ORF">AGRA3207_005143</name>
</gene>
<dbReference type="PANTHER" id="PTHR10067">
    <property type="entry name" value="PHOSPHATIDYLSERINE DECARBOXYLASE"/>
    <property type="match status" value="1"/>
</dbReference>
<dbReference type="EMBL" id="CP059572">
    <property type="protein sequence ID" value="QXJ23916.1"/>
    <property type="molecule type" value="Genomic_DNA"/>
</dbReference>
<organism evidence="6 7">
    <name type="scientific">Actinomadura graeca</name>
    <dbReference type="NCBI Taxonomy" id="2750812"/>
    <lineage>
        <taxon>Bacteria</taxon>
        <taxon>Bacillati</taxon>
        <taxon>Actinomycetota</taxon>
        <taxon>Actinomycetes</taxon>
        <taxon>Streptosporangiales</taxon>
        <taxon>Thermomonosporaceae</taxon>
        <taxon>Actinomadura</taxon>
    </lineage>
</organism>
<feature type="compositionally biased region" description="Basic and acidic residues" evidence="5">
    <location>
        <begin position="14"/>
        <end position="25"/>
    </location>
</feature>
<dbReference type="PANTHER" id="PTHR10067:SF13">
    <property type="entry name" value="PHOSPHATIDYLSERINE DECARBOXYLASE"/>
    <property type="match status" value="1"/>
</dbReference>
<dbReference type="Pfam" id="PF02666">
    <property type="entry name" value="PS_Dcarbxylase"/>
    <property type="match status" value="1"/>
</dbReference>
<accession>A0ABX8QYK1</accession>
<reference evidence="6" key="1">
    <citation type="submission" date="2020-07" db="EMBL/GenBank/DDBJ databases">
        <authorList>
            <person name="Tarantini F.S."/>
            <person name="Hong K.W."/>
            <person name="Chan K.G."/>
        </authorList>
    </citation>
    <scope>NUCLEOTIDE SEQUENCE</scope>
    <source>
        <strain evidence="6">32-07</strain>
    </source>
</reference>
<protein>
    <submittedName>
        <fullName evidence="6">Phosphatidylserine decarboxylase</fullName>
    </submittedName>
</protein>
<evidence type="ECO:0000256" key="3">
    <source>
        <dbReference type="ARBA" id="ARBA00023239"/>
    </source>
</evidence>
<evidence type="ECO:0000256" key="4">
    <source>
        <dbReference type="ARBA" id="ARBA00023317"/>
    </source>
</evidence>
<proteinExistence type="predicted"/>